<evidence type="ECO:0000313" key="1">
    <source>
        <dbReference type="EMBL" id="SPJ26391.1"/>
    </source>
</evidence>
<dbReference type="Proteomes" id="UP000244912">
    <property type="component" value="Unassembled WGS sequence"/>
</dbReference>
<accession>A0A2R8C1X0</accession>
<reference evidence="1 2" key="1">
    <citation type="submission" date="2018-03" db="EMBL/GenBank/DDBJ databases">
        <authorList>
            <person name="Keele B.F."/>
        </authorList>
    </citation>
    <scope>NUCLEOTIDE SEQUENCE [LARGE SCALE GENOMIC DNA]</scope>
    <source>
        <strain evidence="1 2">CECT 8504</strain>
    </source>
</reference>
<proteinExistence type="predicted"/>
<gene>
    <name evidence="1" type="ORF">PAA8504_04249</name>
</gene>
<evidence type="ECO:0000313" key="2">
    <source>
        <dbReference type="Proteomes" id="UP000244912"/>
    </source>
</evidence>
<sequence length="168" mass="17631">MATYSPSTGAPAGGSDDRAFYANAAAFDVLLDALHAAIHAEALVGPDPFDPALAGLARDASDAWATCDDIATRFLDRAGLRPDHVMAAEHVLDVVRSDGIGEVHAFILPAALQWAALRCARQRDLPSAILSRQLSHTGSVLRLIIEEARTADGETVARGDPSDLPPVA</sequence>
<dbReference type="AlphaFoldDB" id="A0A2R8C1X0"/>
<dbReference type="OrthoDB" id="7860467at2"/>
<name>A0A2R8C1X0_9RHOB</name>
<dbReference type="RefSeq" id="WP_108896077.1">
    <property type="nucleotide sequence ID" value="NZ_ONZF01000019.1"/>
</dbReference>
<organism evidence="1 2">
    <name type="scientific">Palleronia abyssalis</name>
    <dbReference type="NCBI Taxonomy" id="1501240"/>
    <lineage>
        <taxon>Bacteria</taxon>
        <taxon>Pseudomonadati</taxon>
        <taxon>Pseudomonadota</taxon>
        <taxon>Alphaproteobacteria</taxon>
        <taxon>Rhodobacterales</taxon>
        <taxon>Roseobacteraceae</taxon>
        <taxon>Palleronia</taxon>
    </lineage>
</organism>
<keyword evidence="2" id="KW-1185">Reference proteome</keyword>
<dbReference type="EMBL" id="ONZF01000019">
    <property type="protein sequence ID" value="SPJ26391.1"/>
    <property type="molecule type" value="Genomic_DNA"/>
</dbReference>
<protein>
    <submittedName>
        <fullName evidence="1">Uncharacterized protein</fullName>
    </submittedName>
</protein>